<evidence type="ECO:0000256" key="3">
    <source>
        <dbReference type="ARBA" id="ARBA00047645"/>
    </source>
</evidence>
<dbReference type="GO" id="GO:0003998">
    <property type="term" value="F:acylphosphatase activity"/>
    <property type="evidence" value="ECO:0007669"/>
    <property type="project" value="UniProtKB-EC"/>
</dbReference>
<feature type="active site" evidence="4">
    <location>
        <position position="20"/>
    </location>
</feature>
<dbReference type="PANTHER" id="PTHR47268">
    <property type="entry name" value="ACYLPHOSPHATASE"/>
    <property type="match status" value="1"/>
</dbReference>
<proteinExistence type="inferred from homology"/>
<dbReference type="Gene3D" id="3.30.70.100">
    <property type="match status" value="1"/>
</dbReference>
<evidence type="ECO:0000313" key="7">
    <source>
        <dbReference type="EMBL" id="PIR92718.1"/>
    </source>
</evidence>
<dbReference type="PANTHER" id="PTHR47268:SF4">
    <property type="entry name" value="ACYLPHOSPHATASE"/>
    <property type="match status" value="1"/>
</dbReference>
<dbReference type="SUPFAM" id="SSF54975">
    <property type="entry name" value="Acylphosphatase/BLUF domain-like"/>
    <property type="match status" value="1"/>
</dbReference>
<dbReference type="AlphaFoldDB" id="A0A2H0V0X5"/>
<comment type="caution">
    <text evidence="7">The sequence shown here is derived from an EMBL/GenBank/DDBJ whole genome shotgun (WGS) entry which is preliminary data.</text>
</comment>
<evidence type="ECO:0000256" key="4">
    <source>
        <dbReference type="PROSITE-ProRule" id="PRU00520"/>
    </source>
</evidence>
<evidence type="ECO:0000256" key="2">
    <source>
        <dbReference type="ARBA" id="ARBA00012150"/>
    </source>
</evidence>
<dbReference type="EC" id="3.6.1.7" evidence="2 4"/>
<accession>A0A2H0V0X5</accession>
<keyword evidence="4" id="KW-0378">Hydrolase</keyword>
<protein>
    <recommendedName>
        <fullName evidence="2 4">acylphosphatase</fullName>
        <ecNumber evidence="2 4">3.6.1.7</ecNumber>
    </recommendedName>
</protein>
<gene>
    <name evidence="7" type="ORF">COU01_00400</name>
</gene>
<comment type="similarity">
    <text evidence="1 5">Belongs to the acylphosphatase family.</text>
</comment>
<organism evidence="7 8">
    <name type="scientific">Candidatus Falkowbacteria bacterium CG10_big_fil_rev_8_21_14_0_10_44_15</name>
    <dbReference type="NCBI Taxonomy" id="1974569"/>
    <lineage>
        <taxon>Bacteria</taxon>
        <taxon>Candidatus Falkowiibacteriota</taxon>
    </lineage>
</organism>
<evidence type="ECO:0000259" key="6">
    <source>
        <dbReference type="PROSITE" id="PS51160"/>
    </source>
</evidence>
<dbReference type="InterPro" id="IPR020456">
    <property type="entry name" value="Acylphosphatase"/>
</dbReference>
<dbReference type="PRINTS" id="PR00112">
    <property type="entry name" value="ACYLPHPHTASE"/>
</dbReference>
<dbReference type="InterPro" id="IPR036046">
    <property type="entry name" value="Acylphosphatase-like_dom_sf"/>
</dbReference>
<evidence type="ECO:0000313" key="8">
    <source>
        <dbReference type="Proteomes" id="UP000228510"/>
    </source>
</evidence>
<evidence type="ECO:0000256" key="1">
    <source>
        <dbReference type="ARBA" id="ARBA00005614"/>
    </source>
</evidence>
<comment type="catalytic activity">
    <reaction evidence="3 4">
        <text>an acyl phosphate + H2O = a carboxylate + phosphate + H(+)</text>
        <dbReference type="Rhea" id="RHEA:14965"/>
        <dbReference type="ChEBI" id="CHEBI:15377"/>
        <dbReference type="ChEBI" id="CHEBI:15378"/>
        <dbReference type="ChEBI" id="CHEBI:29067"/>
        <dbReference type="ChEBI" id="CHEBI:43474"/>
        <dbReference type="ChEBI" id="CHEBI:59918"/>
        <dbReference type="EC" id="3.6.1.7"/>
    </reaction>
</comment>
<reference evidence="8" key="1">
    <citation type="submission" date="2017-09" db="EMBL/GenBank/DDBJ databases">
        <title>Depth-based differentiation of microbial function through sediment-hosted aquifers and enrichment of novel symbionts in the deep terrestrial subsurface.</title>
        <authorList>
            <person name="Probst A.J."/>
            <person name="Ladd B."/>
            <person name="Jarett J.K."/>
            <person name="Geller-Mcgrath D.E."/>
            <person name="Sieber C.M.K."/>
            <person name="Emerson J.B."/>
            <person name="Anantharaman K."/>
            <person name="Thomas B.C."/>
            <person name="Malmstrom R."/>
            <person name="Stieglmeier M."/>
            <person name="Klingl A."/>
            <person name="Woyke T."/>
            <person name="Ryan C.M."/>
            <person name="Banfield J.F."/>
        </authorList>
    </citation>
    <scope>NUCLEOTIDE SEQUENCE [LARGE SCALE GENOMIC DNA]</scope>
</reference>
<dbReference type="InterPro" id="IPR001792">
    <property type="entry name" value="Acylphosphatase-like_dom"/>
</dbReference>
<sequence>MLGKHLNIKIIGMVQGIGFRYASEQKAQELGIVGFVRNEPDGSVYIEAEGEEEALNKFVAWCQSGPRGAQIKEVKAVNAAIKNFRDFLIDY</sequence>
<dbReference type="PROSITE" id="PS51160">
    <property type="entry name" value="ACYLPHOSPHATASE_3"/>
    <property type="match status" value="1"/>
</dbReference>
<feature type="active site" evidence="4">
    <location>
        <position position="38"/>
    </location>
</feature>
<dbReference type="Proteomes" id="UP000228510">
    <property type="component" value="Unassembled WGS sequence"/>
</dbReference>
<name>A0A2H0V0X5_9BACT</name>
<feature type="domain" description="Acylphosphatase-like" evidence="6">
    <location>
        <begin position="5"/>
        <end position="91"/>
    </location>
</feature>
<dbReference type="EMBL" id="PFAT01000003">
    <property type="protein sequence ID" value="PIR92718.1"/>
    <property type="molecule type" value="Genomic_DNA"/>
</dbReference>
<dbReference type="Pfam" id="PF00708">
    <property type="entry name" value="Acylphosphatase"/>
    <property type="match status" value="1"/>
</dbReference>
<dbReference type="InterPro" id="IPR017968">
    <property type="entry name" value="Acylphosphatase_CS"/>
</dbReference>
<dbReference type="PROSITE" id="PS00151">
    <property type="entry name" value="ACYLPHOSPHATASE_2"/>
    <property type="match status" value="1"/>
</dbReference>
<evidence type="ECO:0000256" key="5">
    <source>
        <dbReference type="RuleBase" id="RU004168"/>
    </source>
</evidence>